<name>S5DMK3_9VIRU</name>
<sequence length="325" mass="37791">MRMEWRRIRLLRSNIAETKISLCCFSKTTDDVPNIPTLVETLNRDYETLEMEYEEQVEKVPPTVEPGADYVFCTKAFDYEANKSKNRYENIPCWEHSRVRLLKSGPAGCPDSDYIHANYVHGPGWKKKFIATQAPMSNTVDDFFNMIWQNRCPIIVVLTKMFEEDNMCCYWSPTEGVRQIGRYVVMTTAIHQMKYYTRYVLDVENITVTKERRRINLYHYTDWEMYGIPKNINGFLKLISDVNEDRLQNLEGSSGLPGPIVVHCNAGVSRTGTYCVIDICLDEFSIFGEMYVLDTVRSVRAQRHSSVFSANQYAFIYETLKEAVK</sequence>
<feature type="domain" description="Tyrosine specific protein phosphatases" evidence="6">
    <location>
        <begin position="233"/>
        <end position="314"/>
    </location>
</feature>
<dbReference type="PANTHER" id="PTHR19134">
    <property type="entry name" value="RECEPTOR-TYPE TYROSINE-PROTEIN PHOSPHATASE"/>
    <property type="match status" value="1"/>
</dbReference>
<proteinExistence type="inferred from homology"/>
<dbReference type="InterPro" id="IPR003595">
    <property type="entry name" value="Tyr_Pase_cat"/>
</dbReference>
<keyword evidence="4" id="KW-0904">Protein phosphatase</keyword>
<dbReference type="SMART" id="SM00404">
    <property type="entry name" value="PTPc_motif"/>
    <property type="match status" value="1"/>
</dbReference>
<organism evidence="7">
    <name type="scientific">Apophua simplicipes ichnovirus</name>
    <dbReference type="NCBI Taxonomy" id="1329648"/>
    <lineage>
        <taxon>Viruses</taxon>
        <taxon>Viruses incertae sedis</taxon>
        <taxon>Polydnaviriformidae</taxon>
        <taxon>Ichnoviriform</taxon>
    </lineage>
</organism>
<evidence type="ECO:0000259" key="5">
    <source>
        <dbReference type="PROSITE" id="PS50055"/>
    </source>
</evidence>
<dbReference type="GO" id="GO:0004725">
    <property type="term" value="F:protein tyrosine phosphatase activity"/>
    <property type="evidence" value="ECO:0007669"/>
    <property type="project" value="UniProtKB-EC"/>
</dbReference>
<dbReference type="PANTHER" id="PTHR19134:SF562">
    <property type="entry name" value="PROTEIN-TYROSINE-PHOSPHATASE"/>
    <property type="match status" value="1"/>
</dbReference>
<comment type="similarity">
    <text evidence="1">Belongs to the protein-tyrosine phosphatase family.</text>
</comment>
<dbReference type="PROSITE" id="PS50056">
    <property type="entry name" value="TYR_PHOSPHATASE_2"/>
    <property type="match status" value="1"/>
</dbReference>
<evidence type="ECO:0000256" key="3">
    <source>
        <dbReference type="ARBA" id="ARBA00022801"/>
    </source>
</evidence>
<dbReference type="EC" id="3.1.3.48" evidence="2"/>
<dbReference type="SMART" id="SM00194">
    <property type="entry name" value="PTPc"/>
    <property type="match status" value="1"/>
</dbReference>
<protein>
    <recommendedName>
        <fullName evidence="2">protein-tyrosine-phosphatase</fullName>
        <ecNumber evidence="2">3.1.3.48</ecNumber>
    </recommendedName>
</protein>
<feature type="domain" description="Tyrosine-protein phosphatase" evidence="5">
    <location>
        <begin position="53"/>
        <end position="323"/>
    </location>
</feature>
<dbReference type="Gene3D" id="3.90.190.10">
    <property type="entry name" value="Protein tyrosine phosphatase superfamily"/>
    <property type="match status" value="1"/>
</dbReference>
<dbReference type="PROSITE" id="PS00383">
    <property type="entry name" value="TYR_PHOSPHATASE_1"/>
    <property type="match status" value="1"/>
</dbReference>
<dbReference type="EMBL" id="KC752266">
    <property type="protein sequence ID" value="AGQ20176.1"/>
    <property type="molecule type" value="Genomic_DNA"/>
</dbReference>
<keyword evidence="3" id="KW-0378">Hydrolase</keyword>
<dbReference type="InterPro" id="IPR000387">
    <property type="entry name" value="Tyr_Pase_dom"/>
</dbReference>
<dbReference type="InterPro" id="IPR016130">
    <property type="entry name" value="Tyr_Pase_AS"/>
</dbReference>
<dbReference type="PRINTS" id="PR00700">
    <property type="entry name" value="PRTYPHPHTASE"/>
</dbReference>
<reference evidence="7" key="1">
    <citation type="journal article" date="2013" name="J. Gen. Virol.">
        <title>Ultrastructural and genomic characterization of a second banchine polydnavirus confirms the existence of shared features within this ichnovirus lineage.</title>
        <authorList>
            <person name="Djoumad A."/>
            <person name="Stoltz D."/>
            <person name="Beliveau C."/>
            <person name="Boyle B."/>
            <person name="Kuhn L."/>
            <person name="Cusson M."/>
        </authorList>
    </citation>
    <scope>NUCLEOTIDE SEQUENCE</scope>
</reference>
<dbReference type="InterPro" id="IPR000242">
    <property type="entry name" value="PTP_cat"/>
</dbReference>
<dbReference type="PROSITE" id="PS50055">
    <property type="entry name" value="TYR_PHOSPHATASE_PTP"/>
    <property type="match status" value="1"/>
</dbReference>
<dbReference type="Pfam" id="PF00102">
    <property type="entry name" value="Y_phosphatase"/>
    <property type="match status" value="1"/>
</dbReference>
<dbReference type="SUPFAM" id="SSF52799">
    <property type="entry name" value="(Phosphotyrosine protein) phosphatases II"/>
    <property type="match status" value="1"/>
</dbReference>
<dbReference type="InterPro" id="IPR050348">
    <property type="entry name" value="Protein-Tyr_Phosphatase"/>
</dbReference>
<dbReference type="InterPro" id="IPR029021">
    <property type="entry name" value="Prot-tyrosine_phosphatase-like"/>
</dbReference>
<evidence type="ECO:0000313" key="7">
    <source>
        <dbReference type="EMBL" id="AGQ20176.1"/>
    </source>
</evidence>
<evidence type="ECO:0000256" key="2">
    <source>
        <dbReference type="ARBA" id="ARBA00013064"/>
    </source>
</evidence>
<evidence type="ECO:0000259" key="6">
    <source>
        <dbReference type="PROSITE" id="PS50056"/>
    </source>
</evidence>
<evidence type="ECO:0000256" key="1">
    <source>
        <dbReference type="ARBA" id="ARBA00009580"/>
    </source>
</evidence>
<evidence type="ECO:0000256" key="4">
    <source>
        <dbReference type="ARBA" id="ARBA00022912"/>
    </source>
</evidence>
<accession>S5DMK3</accession>